<comment type="similarity">
    <text evidence="1">Belongs to the cornifelin family.</text>
</comment>
<evidence type="ECO:0008006" key="4">
    <source>
        <dbReference type="Google" id="ProtNLM"/>
    </source>
</evidence>
<dbReference type="Pfam" id="PF04749">
    <property type="entry name" value="PLAC8"/>
    <property type="match status" value="1"/>
</dbReference>
<evidence type="ECO:0000256" key="1">
    <source>
        <dbReference type="ARBA" id="ARBA00009024"/>
    </source>
</evidence>
<dbReference type="OrthoDB" id="1045822at2759"/>
<dbReference type="Proteomes" id="UP000663879">
    <property type="component" value="Unassembled WGS sequence"/>
</dbReference>
<evidence type="ECO:0000313" key="2">
    <source>
        <dbReference type="EMBL" id="CAF0906428.1"/>
    </source>
</evidence>
<proteinExistence type="inferred from homology"/>
<organism evidence="2 3">
    <name type="scientific">Brachionus calyciflorus</name>
    <dbReference type="NCBI Taxonomy" id="104777"/>
    <lineage>
        <taxon>Eukaryota</taxon>
        <taxon>Metazoa</taxon>
        <taxon>Spiralia</taxon>
        <taxon>Gnathifera</taxon>
        <taxon>Rotifera</taxon>
        <taxon>Eurotatoria</taxon>
        <taxon>Monogononta</taxon>
        <taxon>Pseudotrocha</taxon>
        <taxon>Ploima</taxon>
        <taxon>Brachionidae</taxon>
        <taxon>Brachionus</taxon>
    </lineage>
</organism>
<keyword evidence="3" id="KW-1185">Reference proteome</keyword>
<evidence type="ECO:0000313" key="3">
    <source>
        <dbReference type="Proteomes" id="UP000663879"/>
    </source>
</evidence>
<dbReference type="NCBIfam" id="TIGR01571">
    <property type="entry name" value="A_thal_Cys_rich"/>
    <property type="match status" value="1"/>
</dbReference>
<dbReference type="InterPro" id="IPR006461">
    <property type="entry name" value="PLAC_motif_containing"/>
</dbReference>
<dbReference type="AlphaFoldDB" id="A0A814A2G0"/>
<comment type="caution">
    <text evidence="2">The sequence shown here is derived from an EMBL/GenBank/DDBJ whole genome shotgun (WGS) entry which is preliminary data.</text>
</comment>
<reference evidence="2" key="1">
    <citation type="submission" date="2021-02" db="EMBL/GenBank/DDBJ databases">
        <authorList>
            <person name="Nowell W R."/>
        </authorList>
    </citation>
    <scope>NUCLEOTIDE SEQUENCE</scope>
    <source>
        <strain evidence="2">Ploen Becks lab</strain>
    </source>
</reference>
<sequence>MIIGEQPTRDVWDFENEWNEGLCGCCNNKNECLYAYFCYPCFVCKLYERAGESCCTPLFIPTSVVILRSKLRTGFRINGSICEDFLAACFCPCCVAIQISNEMSQQGI</sequence>
<dbReference type="PANTHER" id="PTHR15907">
    <property type="entry name" value="DUF614 FAMILY PROTEIN-RELATED"/>
    <property type="match status" value="1"/>
</dbReference>
<dbReference type="EMBL" id="CAJNOC010002007">
    <property type="protein sequence ID" value="CAF0906428.1"/>
    <property type="molecule type" value="Genomic_DNA"/>
</dbReference>
<name>A0A814A2G0_9BILA</name>
<gene>
    <name evidence="2" type="ORF">OXX778_LOCUS11669</name>
</gene>
<protein>
    <recommendedName>
        <fullName evidence="4">Cornifelin</fullName>
    </recommendedName>
</protein>
<accession>A0A814A2G0</accession>